<protein>
    <recommendedName>
        <fullName evidence="2">UDP-N-acetylmuramyl-tripeptide synthetase</fullName>
        <ecNumber evidence="2">6.3.2.-</ecNumber>
    </recommendedName>
    <alternativeName>
        <fullName evidence="2">UDP-MurNAc-tripeptide synthetase</fullName>
    </alternativeName>
</protein>
<keyword evidence="2 6" id="KW-0436">Ligase</keyword>
<dbReference type="GO" id="GO:0016881">
    <property type="term" value="F:acid-amino acid ligase activity"/>
    <property type="evidence" value="ECO:0007669"/>
    <property type="project" value="UniProtKB-UniRule"/>
</dbReference>
<feature type="modified residue" description="N6-carboxylysine" evidence="2">
    <location>
        <position position="223"/>
    </location>
</feature>
<dbReference type="PANTHER" id="PTHR23135:SF4">
    <property type="entry name" value="UDP-N-ACETYLMURAMOYL-L-ALANYL-D-GLUTAMATE--2,6-DIAMINOPIMELATE LIGASE MURE HOMOLOG, CHLOROPLASTIC"/>
    <property type="match status" value="1"/>
</dbReference>
<dbReference type="InterPro" id="IPR004101">
    <property type="entry name" value="Mur_ligase_C"/>
</dbReference>
<feature type="binding site" evidence="2">
    <location>
        <position position="189"/>
    </location>
    <ligand>
        <name>UDP-N-acetyl-alpha-D-muramoyl-L-alanyl-D-glutamate</name>
        <dbReference type="ChEBI" id="CHEBI:83900"/>
    </ligand>
</feature>
<keyword evidence="2" id="KW-0460">Magnesium</keyword>
<feature type="binding site" evidence="2">
    <location>
        <position position="183"/>
    </location>
    <ligand>
        <name>UDP-N-acetyl-alpha-D-muramoyl-L-alanyl-D-glutamate</name>
        <dbReference type="ChEBI" id="CHEBI:83900"/>
    </ligand>
</feature>
<dbReference type="UniPathway" id="UPA00219"/>
<dbReference type="RefSeq" id="WP_145050236.1">
    <property type="nucleotide sequence ID" value="NZ_CP036433.1"/>
</dbReference>
<dbReference type="SUPFAM" id="SSF63418">
    <property type="entry name" value="MurE/MurF N-terminal domain"/>
    <property type="match status" value="1"/>
</dbReference>
<feature type="domain" description="Mur ligase central" evidence="5">
    <location>
        <begin position="112"/>
        <end position="311"/>
    </location>
</feature>
<comment type="function">
    <text evidence="2">Catalyzes the addition of an amino acid to the nucleotide precursor UDP-N-acetylmuramoyl-L-alanyl-D-glutamate (UMAG) in the biosynthesis of bacterial cell-wall peptidoglycan.</text>
</comment>
<comment type="cofactor">
    <cofactor evidence="2">
        <name>Mg(2+)</name>
        <dbReference type="ChEBI" id="CHEBI:18420"/>
    </cofactor>
</comment>
<dbReference type="GO" id="GO:0000287">
    <property type="term" value="F:magnesium ion binding"/>
    <property type="evidence" value="ECO:0007669"/>
    <property type="project" value="UniProtKB-UniRule"/>
</dbReference>
<dbReference type="EC" id="6.3.2.-" evidence="2"/>
<keyword evidence="2 3" id="KW-0131">Cell cycle</keyword>
<dbReference type="Gene3D" id="3.90.190.20">
    <property type="entry name" value="Mur ligase, C-terminal domain"/>
    <property type="match status" value="1"/>
</dbReference>
<feature type="binding site" evidence="2">
    <location>
        <position position="191"/>
    </location>
    <ligand>
        <name>UDP-N-acetyl-alpha-D-muramoyl-L-alanyl-D-glutamate</name>
        <dbReference type="ChEBI" id="CHEBI:83900"/>
    </ligand>
</feature>
<dbReference type="InterPro" id="IPR013221">
    <property type="entry name" value="Mur_ligase_cen"/>
</dbReference>
<keyword evidence="2 3" id="KW-0573">Peptidoglycan synthesis</keyword>
<comment type="similarity">
    <text evidence="1 2">Belongs to the MurCDEF family. MurE subfamily.</text>
</comment>
<dbReference type="NCBIfam" id="TIGR01085">
    <property type="entry name" value="murE"/>
    <property type="match status" value="1"/>
</dbReference>
<dbReference type="GO" id="GO:0051301">
    <property type="term" value="P:cell division"/>
    <property type="evidence" value="ECO:0007669"/>
    <property type="project" value="UniProtKB-KW"/>
</dbReference>
<dbReference type="InterPro" id="IPR005761">
    <property type="entry name" value="UDP-N-AcMur-Glu-dNH2Pim_ligase"/>
</dbReference>
<reference evidence="6 7" key="1">
    <citation type="submission" date="2019-02" db="EMBL/GenBank/DDBJ databases">
        <title>Deep-cultivation of Planctomycetes and their phenomic and genomic characterization uncovers novel biology.</title>
        <authorList>
            <person name="Wiegand S."/>
            <person name="Jogler M."/>
            <person name="Boedeker C."/>
            <person name="Pinto D."/>
            <person name="Vollmers J."/>
            <person name="Rivas-Marin E."/>
            <person name="Kohn T."/>
            <person name="Peeters S.H."/>
            <person name="Heuer A."/>
            <person name="Rast P."/>
            <person name="Oberbeckmann S."/>
            <person name="Bunk B."/>
            <person name="Jeske O."/>
            <person name="Meyerdierks A."/>
            <person name="Storesund J.E."/>
            <person name="Kallscheuer N."/>
            <person name="Luecker S."/>
            <person name="Lage O.M."/>
            <person name="Pohl T."/>
            <person name="Merkel B.J."/>
            <person name="Hornburger P."/>
            <person name="Mueller R.-W."/>
            <person name="Bruemmer F."/>
            <person name="Labrenz M."/>
            <person name="Spormann A.M."/>
            <person name="Op den Camp H."/>
            <person name="Overmann J."/>
            <person name="Amann R."/>
            <person name="Jetten M.S.M."/>
            <person name="Mascher T."/>
            <person name="Medema M.H."/>
            <person name="Devos D.P."/>
            <person name="Kaster A.-K."/>
            <person name="Ovreas L."/>
            <person name="Rohde M."/>
            <person name="Galperin M.Y."/>
            <person name="Jogler C."/>
        </authorList>
    </citation>
    <scope>NUCLEOTIDE SEQUENCE [LARGE SCALE GENOMIC DNA]</scope>
    <source>
        <strain evidence="6 7">Pla85_3_4</strain>
    </source>
</reference>
<evidence type="ECO:0000313" key="7">
    <source>
        <dbReference type="Proteomes" id="UP000317648"/>
    </source>
</evidence>
<dbReference type="InterPro" id="IPR036565">
    <property type="entry name" value="Mur-like_cat_sf"/>
</dbReference>
<keyword evidence="2" id="KW-0963">Cytoplasm</keyword>
<dbReference type="GO" id="GO:0005524">
    <property type="term" value="F:ATP binding"/>
    <property type="evidence" value="ECO:0007669"/>
    <property type="project" value="UniProtKB-UniRule"/>
</dbReference>
<dbReference type="GO" id="GO:0005737">
    <property type="term" value="C:cytoplasm"/>
    <property type="evidence" value="ECO:0007669"/>
    <property type="project" value="UniProtKB-SubCell"/>
</dbReference>
<keyword evidence="2" id="KW-0067">ATP-binding</keyword>
<dbReference type="NCBIfam" id="NF001126">
    <property type="entry name" value="PRK00139.1-4"/>
    <property type="match status" value="1"/>
</dbReference>
<dbReference type="GO" id="GO:0071555">
    <property type="term" value="P:cell wall organization"/>
    <property type="evidence" value="ECO:0007669"/>
    <property type="project" value="UniProtKB-KW"/>
</dbReference>
<dbReference type="SUPFAM" id="SSF53623">
    <property type="entry name" value="MurD-like peptide ligases, catalytic domain"/>
    <property type="match status" value="1"/>
</dbReference>
<comment type="subcellular location">
    <subcellularLocation>
        <location evidence="2 3">Cytoplasm</location>
    </subcellularLocation>
</comment>
<organism evidence="6 7">
    <name type="scientific">Lignipirellula cremea</name>
    <dbReference type="NCBI Taxonomy" id="2528010"/>
    <lineage>
        <taxon>Bacteria</taxon>
        <taxon>Pseudomonadati</taxon>
        <taxon>Planctomycetota</taxon>
        <taxon>Planctomycetia</taxon>
        <taxon>Pirellulales</taxon>
        <taxon>Pirellulaceae</taxon>
        <taxon>Lignipirellula</taxon>
    </lineage>
</organism>
<keyword evidence="2 3" id="KW-0133">Cell shape</keyword>
<evidence type="ECO:0000313" key="6">
    <source>
        <dbReference type="EMBL" id="QDU93434.1"/>
    </source>
</evidence>
<name>A0A518DNM1_9BACT</name>
<dbReference type="Gene3D" id="3.40.1190.10">
    <property type="entry name" value="Mur-like, catalytic domain"/>
    <property type="match status" value="1"/>
</dbReference>
<keyword evidence="7" id="KW-1185">Reference proteome</keyword>
<evidence type="ECO:0000256" key="3">
    <source>
        <dbReference type="RuleBase" id="RU004135"/>
    </source>
</evidence>
<sequence length="509" mass="54927">MLQTRNRAGVSLREILPEARIFGADDIRITSCSGNAQECQPGDLFVAIVDADGDGHDEVAQAIDRGATALLTERPLVAGAPVCVVDDTREAFGRICHRLAGSPSDRMRVYGVTGTNGKTATSMLIASVLEAGGRGVGFTSSLGYSDGVKPEPASLTTPAAPQLAMWMQRMAANGCTDAVVEISSDALAQRRTAGLELDAAVLTNVRRDHIEEHGSIINYRKAKARIFKQLKPHGFAVVNADDPVSYKLLEEIDCPTITIGMKREAEITAQVLERSASEQTFLLSAGSETAAVRTRMIGDHHIYNCLTASAVGLVSGLDLASVVRGLETLDALPGRMERIECGQSFSVHVDNACSPHALAAALHSLRAVTRGRIFCVFGAEGDRDQDHRPLLGRVAERGSDWTVITSNNPGRESQMQIAHDILDGYQNPEKAHLLPDRAEAIYMALEKAKPGDAVLIAGKGQQLIQRIGGVEQPFDDRQTARDWLYDLGARQEKSKPAPFRVRRFSADDN</sequence>
<proteinExistence type="inferred from homology"/>
<dbReference type="GO" id="GO:0009252">
    <property type="term" value="P:peptidoglycan biosynthetic process"/>
    <property type="evidence" value="ECO:0007669"/>
    <property type="project" value="UniProtKB-UniRule"/>
</dbReference>
<comment type="pathway">
    <text evidence="2 3">Cell wall biogenesis; peptidoglycan biosynthesis.</text>
</comment>
<keyword evidence="2 3" id="KW-0961">Cell wall biogenesis/degradation</keyword>
<dbReference type="InterPro" id="IPR035911">
    <property type="entry name" value="MurE/MurF_N"/>
</dbReference>
<keyword evidence="2 3" id="KW-0132">Cell division</keyword>
<dbReference type="SUPFAM" id="SSF53244">
    <property type="entry name" value="MurD-like peptide ligases, peptide-binding domain"/>
    <property type="match status" value="1"/>
</dbReference>
<dbReference type="Proteomes" id="UP000317648">
    <property type="component" value="Chromosome"/>
</dbReference>
<dbReference type="OrthoDB" id="9800958at2"/>
<evidence type="ECO:0000259" key="4">
    <source>
        <dbReference type="Pfam" id="PF02875"/>
    </source>
</evidence>
<dbReference type="Pfam" id="PF02875">
    <property type="entry name" value="Mur_ligase_C"/>
    <property type="match status" value="1"/>
</dbReference>
<feature type="domain" description="Mur ligase C-terminal" evidence="4">
    <location>
        <begin position="334"/>
        <end position="460"/>
    </location>
</feature>
<evidence type="ECO:0000256" key="1">
    <source>
        <dbReference type="ARBA" id="ARBA00005898"/>
    </source>
</evidence>
<dbReference type="KEGG" id="lcre:Pla8534_12140"/>
<dbReference type="PANTHER" id="PTHR23135">
    <property type="entry name" value="MUR LIGASE FAMILY MEMBER"/>
    <property type="match status" value="1"/>
</dbReference>
<comment type="PTM">
    <text evidence="2">Carboxylation is probably crucial for Mg(2+) binding and, consequently, for the gamma-phosphate positioning of ATP.</text>
</comment>
<feature type="binding site" evidence="2">
    <location>
        <begin position="156"/>
        <end position="157"/>
    </location>
    <ligand>
        <name>UDP-N-acetyl-alpha-D-muramoyl-L-alanyl-D-glutamate</name>
        <dbReference type="ChEBI" id="CHEBI:83900"/>
    </ligand>
</feature>
<gene>
    <name evidence="2" type="primary">murE</name>
    <name evidence="6" type="ORF">Pla8534_12140</name>
</gene>
<evidence type="ECO:0000256" key="2">
    <source>
        <dbReference type="HAMAP-Rule" id="MF_00208"/>
    </source>
</evidence>
<keyword evidence="2" id="KW-0547">Nucleotide-binding</keyword>
<dbReference type="Pfam" id="PF08245">
    <property type="entry name" value="Mur_ligase_M"/>
    <property type="match status" value="1"/>
</dbReference>
<dbReference type="InterPro" id="IPR036615">
    <property type="entry name" value="Mur_ligase_C_dom_sf"/>
</dbReference>
<dbReference type="AlphaFoldDB" id="A0A518DNM1"/>
<accession>A0A518DNM1</accession>
<dbReference type="EMBL" id="CP036433">
    <property type="protein sequence ID" value="QDU93434.1"/>
    <property type="molecule type" value="Genomic_DNA"/>
</dbReference>
<comment type="caution">
    <text evidence="2">Lacks conserved residue(s) required for the propagation of feature annotation.</text>
</comment>
<evidence type="ECO:0000259" key="5">
    <source>
        <dbReference type="Pfam" id="PF08245"/>
    </source>
</evidence>
<dbReference type="Gene3D" id="3.40.1390.10">
    <property type="entry name" value="MurE/MurF, N-terminal domain"/>
    <property type="match status" value="1"/>
</dbReference>
<dbReference type="HAMAP" id="MF_00208">
    <property type="entry name" value="MurE"/>
    <property type="match status" value="1"/>
</dbReference>
<dbReference type="GO" id="GO:0008360">
    <property type="term" value="P:regulation of cell shape"/>
    <property type="evidence" value="ECO:0007669"/>
    <property type="project" value="UniProtKB-KW"/>
</dbReference>